<evidence type="ECO:0000256" key="3">
    <source>
        <dbReference type="ARBA" id="ARBA00010405"/>
    </source>
</evidence>
<dbReference type="GO" id="GO:0005737">
    <property type="term" value="C:cytoplasm"/>
    <property type="evidence" value="ECO:0007669"/>
    <property type="project" value="UniProtKB-SubCell"/>
</dbReference>
<dbReference type="InterPro" id="IPR000469">
    <property type="entry name" value="Gprotein_alpha_12/13"/>
</dbReference>
<proteinExistence type="inferred from homology"/>
<name>A0A653C095_CALMS</name>
<dbReference type="GO" id="GO:0003924">
    <property type="term" value="F:GTPase activity"/>
    <property type="evidence" value="ECO:0007669"/>
    <property type="project" value="InterPro"/>
</dbReference>
<dbReference type="GO" id="GO:0046872">
    <property type="term" value="F:metal ion binding"/>
    <property type="evidence" value="ECO:0007669"/>
    <property type="project" value="UniProtKB-KW"/>
</dbReference>
<accession>A0A653C095</accession>
<dbReference type="InterPro" id="IPR001019">
    <property type="entry name" value="Gprotein_alpha_su"/>
</dbReference>
<dbReference type="GO" id="GO:0005525">
    <property type="term" value="F:GTP binding"/>
    <property type="evidence" value="ECO:0007669"/>
    <property type="project" value="UniProtKB-KW"/>
</dbReference>
<evidence type="ECO:0000256" key="9">
    <source>
        <dbReference type="ARBA" id="ARBA00023134"/>
    </source>
</evidence>
<dbReference type="SUPFAM" id="SSF47895">
    <property type="entry name" value="Transducin (alpha subunit), insertion domain"/>
    <property type="match status" value="1"/>
</dbReference>
<dbReference type="PRINTS" id="PR00440">
    <property type="entry name" value="GPROTEINA12"/>
</dbReference>
<evidence type="ECO:0000256" key="12">
    <source>
        <dbReference type="ARBA" id="ARBA00023224"/>
    </source>
</evidence>
<keyword evidence="8 15" id="KW-0460">Magnesium</keyword>
<dbReference type="FunFam" id="3.40.50.300:FF:000692">
    <property type="entry name" value="Guanine nucleotide-binding protein subunit alpha"/>
    <property type="match status" value="1"/>
</dbReference>
<keyword evidence="9 14" id="KW-0342">GTP-binding</keyword>
<dbReference type="PRINTS" id="PR00318">
    <property type="entry name" value="GPROTEINA"/>
</dbReference>
<evidence type="ECO:0000256" key="14">
    <source>
        <dbReference type="PIRSR" id="PIRSR601019-1"/>
    </source>
</evidence>
<dbReference type="OrthoDB" id="5817230at2759"/>
<evidence type="ECO:0000256" key="8">
    <source>
        <dbReference type="ARBA" id="ARBA00022842"/>
    </source>
</evidence>
<dbReference type="SMART" id="SM00275">
    <property type="entry name" value="G_alpha"/>
    <property type="match status" value="1"/>
</dbReference>
<dbReference type="GO" id="GO:0031683">
    <property type="term" value="F:G-protein beta/gamma-subunit complex binding"/>
    <property type="evidence" value="ECO:0007669"/>
    <property type="project" value="InterPro"/>
</dbReference>
<dbReference type="GO" id="GO:0031752">
    <property type="term" value="F:D5 dopamine receptor binding"/>
    <property type="evidence" value="ECO:0007669"/>
    <property type="project" value="TreeGrafter"/>
</dbReference>
<dbReference type="GO" id="GO:0007188">
    <property type="term" value="P:adenylate cyclase-modulating G protein-coupled receptor signaling pathway"/>
    <property type="evidence" value="ECO:0007669"/>
    <property type="project" value="TreeGrafter"/>
</dbReference>
<keyword evidence="5" id="KW-0597">Phosphoprotein</keyword>
<evidence type="ECO:0000256" key="15">
    <source>
        <dbReference type="PIRSR" id="PIRSR601019-2"/>
    </source>
</evidence>
<dbReference type="GO" id="GO:0005834">
    <property type="term" value="C:heterotrimeric G-protein complex"/>
    <property type="evidence" value="ECO:0007669"/>
    <property type="project" value="TreeGrafter"/>
</dbReference>
<dbReference type="EMBL" id="CAACVG010006718">
    <property type="protein sequence ID" value="VEN41215.1"/>
    <property type="molecule type" value="Genomic_DNA"/>
</dbReference>
<gene>
    <name evidence="16" type="ORF">CALMAC_LOCUS5124</name>
</gene>
<dbReference type="InterPro" id="IPR011025">
    <property type="entry name" value="GproteinA_insert"/>
</dbReference>
<feature type="binding site" evidence="14">
    <location>
        <begin position="281"/>
        <end position="284"/>
    </location>
    <ligand>
        <name>GTP</name>
        <dbReference type="ChEBI" id="CHEBI:37565"/>
    </ligand>
</feature>
<comment type="similarity">
    <text evidence="3">Belongs to the G-alpha family. G(12) subfamily.</text>
</comment>
<dbReference type="Proteomes" id="UP000410492">
    <property type="component" value="Unassembled WGS sequence"/>
</dbReference>
<evidence type="ECO:0008006" key="18">
    <source>
        <dbReference type="Google" id="ProtNLM"/>
    </source>
</evidence>
<dbReference type="PANTHER" id="PTHR10218">
    <property type="entry name" value="GTP-BINDING PROTEIN ALPHA SUBUNIT"/>
    <property type="match status" value="1"/>
</dbReference>
<evidence type="ECO:0000256" key="5">
    <source>
        <dbReference type="ARBA" id="ARBA00022553"/>
    </source>
</evidence>
<keyword evidence="11" id="KW-0564">Palmitate</keyword>
<dbReference type="FunFam" id="1.10.400.10:FF:000004">
    <property type="entry name" value="Guanine nucleotide-binding protein subunit alpha-12"/>
    <property type="match status" value="1"/>
</dbReference>
<dbReference type="Pfam" id="PF00503">
    <property type="entry name" value="G-alpha"/>
    <property type="match status" value="1"/>
</dbReference>
<dbReference type="Gene3D" id="3.40.50.300">
    <property type="entry name" value="P-loop containing nucleotide triphosphate hydrolases"/>
    <property type="match status" value="1"/>
</dbReference>
<dbReference type="GO" id="GO:0007266">
    <property type="term" value="P:Rho protein signal transduction"/>
    <property type="evidence" value="ECO:0007669"/>
    <property type="project" value="InterPro"/>
</dbReference>
<keyword evidence="12" id="KW-0807">Transducer</keyword>
<comment type="subcellular location">
    <subcellularLocation>
        <location evidence="1">Cytoplasm</location>
    </subcellularLocation>
    <subcellularLocation>
        <location evidence="2">Membrane</location>
        <topology evidence="2">Lipid-anchor</topology>
    </subcellularLocation>
</comment>
<sequence length="368" mass="43459">MSTLMWPCPCCLSFKLSPEELEQRYKSHEIDKMLEKDRQSMKRQVKLLLLGSGESGKSTFLKQMRIIHGVRFEQRLVEEYQQVIYQNLVKGMRVLVDARDKLGIPWDDQANMELGRRLLQAENNTYLDSRTFGQFAPLLARLWQDPAIVRAYERRREFQLSDSVEYFLNNLDRISRPDYIPNNKDILHCRKATKGITEFIIPINNIPFLFVDVGGQRSQRQKWFRCFDSVTSILFLVSSSEFDQVLLEDRKTNRLEESRDIFDTIVNNVIFSGVSIILFLNKYDLLVKKVANPETDIRWYFPQFRGNSHSMRDVQDFILTMFTDVKRDPRKPLYHHFTTAVDTENIKIVFNSVKDTILHRNLEILMLQ</sequence>
<dbReference type="SUPFAM" id="SSF52540">
    <property type="entry name" value="P-loop containing nucleoside triphosphate hydrolases"/>
    <property type="match status" value="1"/>
</dbReference>
<evidence type="ECO:0000256" key="1">
    <source>
        <dbReference type="ARBA" id="ARBA00004496"/>
    </source>
</evidence>
<dbReference type="FunFam" id="3.40.50.300:FF:000754">
    <property type="entry name" value="Guanine nucleotide-binding protein subunit alpha-13"/>
    <property type="match status" value="1"/>
</dbReference>
<feature type="binding site" evidence="14">
    <location>
        <begin position="162"/>
        <end position="163"/>
    </location>
    <ligand>
        <name>GTP</name>
        <dbReference type="ChEBI" id="CHEBI:37565"/>
    </ligand>
</feature>
<keyword evidence="13" id="KW-0449">Lipoprotein</keyword>
<evidence type="ECO:0000313" key="17">
    <source>
        <dbReference type="Proteomes" id="UP000410492"/>
    </source>
</evidence>
<feature type="binding site" evidence="14">
    <location>
        <begin position="187"/>
        <end position="193"/>
    </location>
    <ligand>
        <name>GTP</name>
        <dbReference type="ChEBI" id="CHEBI:37565"/>
    </ligand>
</feature>
<evidence type="ECO:0000256" key="6">
    <source>
        <dbReference type="ARBA" id="ARBA00022723"/>
    </source>
</evidence>
<evidence type="ECO:0000256" key="7">
    <source>
        <dbReference type="ARBA" id="ARBA00022741"/>
    </source>
</evidence>
<keyword evidence="10" id="KW-0472">Membrane</keyword>
<keyword evidence="6 15" id="KW-0479">Metal-binding</keyword>
<keyword evidence="7 14" id="KW-0547">Nucleotide-binding</keyword>
<protein>
    <recommendedName>
        <fullName evidence="18">Guanine nucleotide-binding protein subunit alpha homolog</fullName>
    </recommendedName>
</protein>
<organism evidence="16 17">
    <name type="scientific">Callosobruchus maculatus</name>
    <name type="common">Southern cowpea weevil</name>
    <name type="synonym">Pulse bruchid</name>
    <dbReference type="NCBI Taxonomy" id="64391"/>
    <lineage>
        <taxon>Eukaryota</taxon>
        <taxon>Metazoa</taxon>
        <taxon>Ecdysozoa</taxon>
        <taxon>Arthropoda</taxon>
        <taxon>Hexapoda</taxon>
        <taxon>Insecta</taxon>
        <taxon>Pterygota</taxon>
        <taxon>Neoptera</taxon>
        <taxon>Endopterygota</taxon>
        <taxon>Coleoptera</taxon>
        <taxon>Polyphaga</taxon>
        <taxon>Cucujiformia</taxon>
        <taxon>Chrysomeloidea</taxon>
        <taxon>Chrysomelidae</taxon>
        <taxon>Bruchinae</taxon>
        <taxon>Bruchini</taxon>
        <taxon>Callosobruchus</taxon>
    </lineage>
</organism>
<feature type="binding site" evidence="14">
    <location>
        <begin position="212"/>
        <end position="216"/>
    </location>
    <ligand>
        <name>GTP</name>
        <dbReference type="ChEBI" id="CHEBI:37565"/>
    </ligand>
</feature>
<feature type="binding site" evidence="14">
    <location>
        <begin position="54"/>
        <end position="59"/>
    </location>
    <ligand>
        <name>GTP</name>
        <dbReference type="ChEBI" id="CHEBI:37565"/>
    </ligand>
</feature>
<feature type="binding site" evidence="14">
    <location>
        <position position="340"/>
    </location>
    <ligand>
        <name>GTP</name>
        <dbReference type="ChEBI" id="CHEBI:37565"/>
    </ligand>
</feature>
<feature type="binding site" evidence="15">
    <location>
        <position position="58"/>
    </location>
    <ligand>
        <name>Mg(2+)</name>
        <dbReference type="ChEBI" id="CHEBI:18420"/>
    </ligand>
</feature>
<feature type="binding site" evidence="15">
    <location>
        <position position="193"/>
    </location>
    <ligand>
        <name>Mg(2+)</name>
        <dbReference type="ChEBI" id="CHEBI:18420"/>
    </ligand>
</feature>
<evidence type="ECO:0000256" key="2">
    <source>
        <dbReference type="ARBA" id="ARBA00004635"/>
    </source>
</evidence>
<dbReference type="Gene3D" id="1.10.400.10">
    <property type="entry name" value="GI Alpha 1, domain 2-like"/>
    <property type="match status" value="1"/>
</dbReference>
<dbReference type="AlphaFoldDB" id="A0A653C095"/>
<dbReference type="PANTHER" id="PTHR10218:SF360">
    <property type="entry name" value="GUANINE NUCLEOTIDE-BINDING PROTEIN SUBUNIT ALPHA HOMOLOG"/>
    <property type="match status" value="1"/>
</dbReference>
<evidence type="ECO:0000256" key="13">
    <source>
        <dbReference type="ARBA" id="ARBA00023288"/>
    </source>
</evidence>
<evidence type="ECO:0000256" key="11">
    <source>
        <dbReference type="ARBA" id="ARBA00023139"/>
    </source>
</evidence>
<dbReference type="PROSITE" id="PS51882">
    <property type="entry name" value="G_ALPHA"/>
    <property type="match status" value="1"/>
</dbReference>
<evidence type="ECO:0000256" key="4">
    <source>
        <dbReference type="ARBA" id="ARBA00022490"/>
    </source>
</evidence>
<evidence type="ECO:0000313" key="16">
    <source>
        <dbReference type="EMBL" id="VEN41215.1"/>
    </source>
</evidence>
<dbReference type="GO" id="GO:0031526">
    <property type="term" value="C:brush border membrane"/>
    <property type="evidence" value="ECO:0007669"/>
    <property type="project" value="TreeGrafter"/>
</dbReference>
<dbReference type="CDD" id="cd00066">
    <property type="entry name" value="G-alpha"/>
    <property type="match status" value="1"/>
</dbReference>
<evidence type="ECO:0000256" key="10">
    <source>
        <dbReference type="ARBA" id="ARBA00023136"/>
    </source>
</evidence>
<keyword evidence="4" id="KW-0963">Cytoplasm</keyword>
<keyword evidence="17" id="KW-1185">Reference proteome</keyword>
<reference evidence="16 17" key="1">
    <citation type="submission" date="2019-01" db="EMBL/GenBank/DDBJ databases">
        <authorList>
            <person name="Sayadi A."/>
        </authorList>
    </citation>
    <scope>NUCLEOTIDE SEQUENCE [LARGE SCALE GENOMIC DNA]</scope>
</reference>
<dbReference type="InterPro" id="IPR027417">
    <property type="entry name" value="P-loop_NTPase"/>
</dbReference>